<dbReference type="Proteomes" id="UP000198656">
    <property type="component" value="Unassembled WGS sequence"/>
</dbReference>
<dbReference type="STRING" id="1121419.SAMN05443529_11724"/>
<sequence>MSGLARDKFIPLVERDLGDITYPIWLLINPKYPTVVNDIWRHVLDEIQDHVYRKINSRIDTSNIYIRSVVSDCGIVPNTLNWWGKEVATEIKLFREILLEYQPKILVTFGGFPYEFVRRVFEVKPEKGPKYWSANKIKNEFDRSIKTFDVNNTNLIPLLRRVTIERNDRYDCFSSNEIEDYFQQVGKKISEIIIRDKNSLKIWIPVG</sequence>
<protein>
    <recommendedName>
        <fullName evidence="3">Uracil DNA glycosylase superfamily protein</fullName>
    </recommendedName>
</protein>
<evidence type="ECO:0008006" key="3">
    <source>
        <dbReference type="Google" id="ProtNLM"/>
    </source>
</evidence>
<gene>
    <name evidence="1" type="ORF">SAMN05443529_11724</name>
</gene>
<dbReference type="RefSeq" id="WP_092334366.1">
    <property type="nucleotide sequence ID" value="NZ_FNCP01000017.1"/>
</dbReference>
<organism evidence="1 2">
    <name type="scientific">Desulfosporosinus hippei DSM 8344</name>
    <dbReference type="NCBI Taxonomy" id="1121419"/>
    <lineage>
        <taxon>Bacteria</taxon>
        <taxon>Bacillati</taxon>
        <taxon>Bacillota</taxon>
        <taxon>Clostridia</taxon>
        <taxon>Eubacteriales</taxon>
        <taxon>Desulfitobacteriaceae</taxon>
        <taxon>Desulfosporosinus</taxon>
    </lineage>
</organism>
<dbReference type="OrthoDB" id="1795163at2"/>
<evidence type="ECO:0000313" key="2">
    <source>
        <dbReference type="Proteomes" id="UP000198656"/>
    </source>
</evidence>
<reference evidence="2" key="1">
    <citation type="submission" date="2016-10" db="EMBL/GenBank/DDBJ databases">
        <authorList>
            <person name="Varghese N."/>
            <person name="Submissions S."/>
        </authorList>
    </citation>
    <scope>NUCLEOTIDE SEQUENCE [LARGE SCALE GENOMIC DNA]</scope>
    <source>
        <strain evidence="2">DSM 8344</strain>
    </source>
</reference>
<proteinExistence type="predicted"/>
<dbReference type="EMBL" id="FNCP01000017">
    <property type="protein sequence ID" value="SDH69326.1"/>
    <property type="molecule type" value="Genomic_DNA"/>
</dbReference>
<name>A0A1G8EHH7_9FIRM</name>
<keyword evidence="2" id="KW-1185">Reference proteome</keyword>
<dbReference type="AlphaFoldDB" id="A0A1G8EHH7"/>
<evidence type="ECO:0000313" key="1">
    <source>
        <dbReference type="EMBL" id="SDH69326.1"/>
    </source>
</evidence>
<accession>A0A1G8EHH7</accession>